<dbReference type="SUPFAM" id="SSF52540">
    <property type="entry name" value="P-loop containing nucleoside triphosphate hydrolases"/>
    <property type="match status" value="1"/>
</dbReference>
<dbReference type="RefSeq" id="WP_074970656.1">
    <property type="nucleotide sequence ID" value="NZ_CBCRYP010000044.1"/>
</dbReference>
<accession>A0A1I3EG81</accession>
<dbReference type="EMBL" id="FOPU01000048">
    <property type="protein sequence ID" value="SFH97883.1"/>
    <property type="molecule type" value="Genomic_DNA"/>
</dbReference>
<dbReference type="InterPro" id="IPR027417">
    <property type="entry name" value="P-loop_NTPase"/>
</dbReference>
<name>A0A1I3EG81_9RHOB</name>
<evidence type="ECO:0000313" key="1">
    <source>
        <dbReference type="EMBL" id="SFH97883.1"/>
    </source>
</evidence>
<evidence type="ECO:0000313" key="2">
    <source>
        <dbReference type="Proteomes" id="UP000183635"/>
    </source>
</evidence>
<sequence>MLIFVKPRIVLLSVPKTGTTALEQALSERAEIAFRGRPEIKHLNLRQYINKIRPLLQPLGKPRFETVAVMREPLDWLGSWYRFRARDGLIGQPNSTAHLSFSRFAQDYLQPGERPSHARLGRQSEFLIDNDDRIAVDHIFRYEAMPALVDFLATRLGQAITLPRVNVSPEAATDLDAETETRLRAALAPEYAIWEQARQAP</sequence>
<dbReference type="OrthoDB" id="7687351at2"/>
<organism evidence="1 2">
    <name type="scientific">Paracoccus aminovorans</name>
    <dbReference type="NCBI Taxonomy" id="34004"/>
    <lineage>
        <taxon>Bacteria</taxon>
        <taxon>Pseudomonadati</taxon>
        <taxon>Pseudomonadota</taxon>
        <taxon>Alphaproteobacteria</taxon>
        <taxon>Rhodobacterales</taxon>
        <taxon>Paracoccaceae</taxon>
        <taxon>Paracoccus</taxon>
    </lineage>
</organism>
<dbReference type="AlphaFoldDB" id="A0A1I3EG81"/>
<gene>
    <name evidence="1" type="ORF">SAMN04488021_14820</name>
</gene>
<evidence type="ECO:0008006" key="3">
    <source>
        <dbReference type="Google" id="ProtNLM"/>
    </source>
</evidence>
<keyword evidence="2" id="KW-1185">Reference proteome</keyword>
<proteinExistence type="predicted"/>
<dbReference type="STRING" id="34004.SAMN04488021_14820"/>
<dbReference type="Gene3D" id="3.40.50.300">
    <property type="entry name" value="P-loop containing nucleotide triphosphate hydrolases"/>
    <property type="match status" value="1"/>
</dbReference>
<reference evidence="1 2" key="1">
    <citation type="submission" date="2016-10" db="EMBL/GenBank/DDBJ databases">
        <authorList>
            <person name="de Groot N.N."/>
        </authorList>
    </citation>
    <scope>NUCLEOTIDE SEQUENCE [LARGE SCALE GENOMIC DNA]</scope>
    <source>
        <strain evidence="1 2">DSM 8537</strain>
    </source>
</reference>
<protein>
    <recommendedName>
        <fullName evidence="3">Gamma-glutamyl kinase</fullName>
    </recommendedName>
</protein>
<dbReference type="Proteomes" id="UP000183635">
    <property type="component" value="Unassembled WGS sequence"/>
</dbReference>